<dbReference type="EMBL" id="JAFDVH010000004">
    <property type="protein sequence ID" value="KAG7480886.1"/>
    <property type="molecule type" value="Genomic_DNA"/>
</dbReference>
<name>A0A9D3Q6X2_MEGAT</name>
<evidence type="ECO:0000313" key="1">
    <source>
        <dbReference type="EMBL" id="KAG7480886.1"/>
    </source>
</evidence>
<sequence>MGLSSCDDTEMKDKYPTAPPFCIHHYVRILERGCVLYVTCTAALKSPAAATHYFRFLRTRDSSTKNGNLCYTQHKVQLQKRRKKLLKNISTGCPKHKKISQPFANNEAVGEIDDWKIL</sequence>
<protein>
    <submittedName>
        <fullName evidence="1">Uncharacterized protein</fullName>
    </submittedName>
</protein>
<dbReference type="AlphaFoldDB" id="A0A9D3Q6X2"/>
<gene>
    <name evidence="1" type="ORF">MATL_G00061020</name>
</gene>
<comment type="caution">
    <text evidence="1">The sequence shown here is derived from an EMBL/GenBank/DDBJ whole genome shotgun (WGS) entry which is preliminary data.</text>
</comment>
<reference evidence="1" key="1">
    <citation type="submission" date="2021-01" db="EMBL/GenBank/DDBJ databases">
        <authorList>
            <person name="Zahm M."/>
            <person name="Roques C."/>
            <person name="Cabau C."/>
            <person name="Klopp C."/>
            <person name="Donnadieu C."/>
            <person name="Jouanno E."/>
            <person name="Lampietro C."/>
            <person name="Louis A."/>
            <person name="Herpin A."/>
            <person name="Echchiki A."/>
            <person name="Berthelot C."/>
            <person name="Parey E."/>
            <person name="Roest-Crollius H."/>
            <person name="Braasch I."/>
            <person name="Postlethwait J."/>
            <person name="Bobe J."/>
            <person name="Montfort J."/>
            <person name="Bouchez O."/>
            <person name="Begum T."/>
            <person name="Mejri S."/>
            <person name="Adams A."/>
            <person name="Chen W.-J."/>
            <person name="Guiguen Y."/>
        </authorList>
    </citation>
    <scope>NUCLEOTIDE SEQUENCE</scope>
    <source>
        <strain evidence="1">YG-15Mar2019-1</strain>
        <tissue evidence="1">Brain</tissue>
    </source>
</reference>
<dbReference type="Proteomes" id="UP001046870">
    <property type="component" value="Chromosome 4"/>
</dbReference>
<keyword evidence="2" id="KW-1185">Reference proteome</keyword>
<proteinExistence type="predicted"/>
<accession>A0A9D3Q6X2</accession>
<evidence type="ECO:0000313" key="2">
    <source>
        <dbReference type="Proteomes" id="UP001046870"/>
    </source>
</evidence>
<organism evidence="1 2">
    <name type="scientific">Megalops atlanticus</name>
    <name type="common">Tarpon</name>
    <name type="synonym">Clupea gigantea</name>
    <dbReference type="NCBI Taxonomy" id="7932"/>
    <lineage>
        <taxon>Eukaryota</taxon>
        <taxon>Metazoa</taxon>
        <taxon>Chordata</taxon>
        <taxon>Craniata</taxon>
        <taxon>Vertebrata</taxon>
        <taxon>Euteleostomi</taxon>
        <taxon>Actinopterygii</taxon>
        <taxon>Neopterygii</taxon>
        <taxon>Teleostei</taxon>
        <taxon>Elopiformes</taxon>
        <taxon>Megalopidae</taxon>
        <taxon>Megalops</taxon>
    </lineage>
</organism>